<feature type="domain" description="Thiolase C-terminal" evidence="9">
    <location>
        <begin position="270"/>
        <end position="390"/>
    </location>
</feature>
<dbReference type="FunFam" id="3.40.47.10:FF:000010">
    <property type="entry name" value="Acetyl-CoA acetyltransferase (Thiolase)"/>
    <property type="match status" value="1"/>
</dbReference>
<evidence type="ECO:0000259" key="8">
    <source>
        <dbReference type="Pfam" id="PF00108"/>
    </source>
</evidence>
<evidence type="ECO:0000256" key="1">
    <source>
        <dbReference type="ARBA" id="ARBA00010982"/>
    </source>
</evidence>
<evidence type="ECO:0000313" key="10">
    <source>
        <dbReference type="EMBL" id="KRM91339.1"/>
    </source>
</evidence>
<dbReference type="PROSITE" id="PS00099">
    <property type="entry name" value="THIOLASE_3"/>
    <property type="match status" value="1"/>
</dbReference>
<evidence type="ECO:0000256" key="7">
    <source>
        <dbReference type="RuleBase" id="RU003557"/>
    </source>
</evidence>
<dbReference type="EMBL" id="AYZI01000006">
    <property type="protein sequence ID" value="KRM91339.1"/>
    <property type="molecule type" value="Genomic_DNA"/>
</dbReference>
<protein>
    <recommendedName>
        <fullName evidence="2">acetyl-CoA C-acetyltransferase</fullName>
        <ecNumber evidence="2">2.3.1.9</ecNumber>
    </recommendedName>
    <alternativeName>
        <fullName evidence="5">Acetoacetyl-CoA thiolase</fullName>
    </alternativeName>
</protein>
<evidence type="ECO:0000313" key="11">
    <source>
        <dbReference type="Proteomes" id="UP000051586"/>
    </source>
</evidence>
<dbReference type="PROSITE" id="PS00098">
    <property type="entry name" value="THIOLASE_1"/>
    <property type="match status" value="1"/>
</dbReference>
<dbReference type="Pfam" id="PF00108">
    <property type="entry name" value="Thiolase_N"/>
    <property type="match status" value="1"/>
</dbReference>
<gene>
    <name evidence="10" type="ORF">FC87_GL001060</name>
</gene>
<proteinExistence type="inferred from homology"/>
<dbReference type="AlphaFoldDB" id="A0A0R2CST0"/>
<keyword evidence="4 7" id="KW-0012">Acyltransferase</keyword>
<evidence type="ECO:0000256" key="4">
    <source>
        <dbReference type="ARBA" id="ARBA00023315"/>
    </source>
</evidence>
<sequence>MEKVVIVSARRTPIGKINGQLRDFSSVELGIITVKAILAETKLDPRHVDQVIFGNVVQAGGGQNVARQIELGAGIPNQSTAATINQVCGSGLKAIRLGQMAIQCGDCDVVIAGGTESMSNAPFLNRHVRGGHKFGGFTLEDSLESDGLNDYQTNQPMGQTAEQVAQRFQINRAAQDRFALSSQQKAAAANSAGIFSHEIVPITNPHHGQTQVIATDEAIRPETSLTKLQQLKPVFQTSGTVTAGNAAGLNDGAAAILLMSATKASQLGLEPLAILDDYAEAGCDPAIMGYAPTYAVQKLLAKTNETISDFDLVELNEAFASQSLAVCQALKLDLDRLNIYGGALALGHPLGASGTRIVITLINALKNTQKKRGLATLCIGGGMGMAMTLHRPD</sequence>
<dbReference type="InterPro" id="IPR020616">
    <property type="entry name" value="Thiolase_N"/>
</dbReference>
<dbReference type="RefSeq" id="WP_035421905.1">
    <property type="nucleotide sequence ID" value="NZ_AYZI01000006.1"/>
</dbReference>
<evidence type="ECO:0000256" key="6">
    <source>
        <dbReference type="PIRSR" id="PIRSR000429-1"/>
    </source>
</evidence>
<dbReference type="InterPro" id="IPR016039">
    <property type="entry name" value="Thiolase-like"/>
</dbReference>
<evidence type="ECO:0000259" key="9">
    <source>
        <dbReference type="Pfam" id="PF02803"/>
    </source>
</evidence>
<feature type="active site" description="Acyl-thioester intermediate" evidence="6">
    <location>
        <position position="88"/>
    </location>
</feature>
<name>A0A0R2CST0_9LACO</name>
<dbReference type="CDD" id="cd00751">
    <property type="entry name" value="thiolase"/>
    <property type="match status" value="1"/>
</dbReference>
<dbReference type="PANTHER" id="PTHR18919:SF107">
    <property type="entry name" value="ACETYL-COA ACETYLTRANSFERASE, CYTOSOLIC"/>
    <property type="match status" value="1"/>
</dbReference>
<dbReference type="InterPro" id="IPR020613">
    <property type="entry name" value="Thiolase_CS"/>
</dbReference>
<feature type="domain" description="Thiolase N-terminal" evidence="8">
    <location>
        <begin position="4"/>
        <end position="261"/>
    </location>
</feature>
<feature type="active site" description="Proton acceptor" evidence="6">
    <location>
        <position position="348"/>
    </location>
</feature>
<dbReference type="NCBIfam" id="TIGR01930">
    <property type="entry name" value="AcCoA-C-Actrans"/>
    <property type="match status" value="1"/>
</dbReference>
<feature type="active site" description="Proton acceptor" evidence="6">
    <location>
        <position position="378"/>
    </location>
</feature>
<keyword evidence="3 7" id="KW-0808">Transferase</keyword>
<comment type="similarity">
    <text evidence="1 7">Belongs to the thiolase-like superfamily. Thiolase family.</text>
</comment>
<reference evidence="10 11" key="1">
    <citation type="journal article" date="2015" name="Genome Announc.">
        <title>Expanding the biotechnology potential of lactobacilli through comparative genomics of 213 strains and associated genera.</title>
        <authorList>
            <person name="Sun Z."/>
            <person name="Harris H.M."/>
            <person name="McCann A."/>
            <person name="Guo C."/>
            <person name="Argimon S."/>
            <person name="Zhang W."/>
            <person name="Yang X."/>
            <person name="Jeffery I.B."/>
            <person name="Cooney J.C."/>
            <person name="Kagawa T.F."/>
            <person name="Liu W."/>
            <person name="Song Y."/>
            <person name="Salvetti E."/>
            <person name="Wrobel A."/>
            <person name="Rasinkangas P."/>
            <person name="Parkhill J."/>
            <person name="Rea M.C."/>
            <person name="O'Sullivan O."/>
            <person name="Ritari J."/>
            <person name="Douillard F.P."/>
            <person name="Paul Ross R."/>
            <person name="Yang R."/>
            <person name="Briner A.E."/>
            <person name="Felis G.E."/>
            <person name="de Vos W.M."/>
            <person name="Barrangou R."/>
            <person name="Klaenhammer T.R."/>
            <person name="Caufield P.W."/>
            <person name="Cui Y."/>
            <person name="Zhang H."/>
            <person name="O'Toole P.W."/>
        </authorList>
    </citation>
    <scope>NUCLEOTIDE SEQUENCE [LARGE SCALE GENOMIC DNA]</scope>
    <source>
        <strain evidence="10 11">DSM 22689</strain>
    </source>
</reference>
<dbReference type="STRING" id="1423745.GCA_001311215_01984"/>
<evidence type="ECO:0000256" key="2">
    <source>
        <dbReference type="ARBA" id="ARBA00012705"/>
    </source>
</evidence>
<dbReference type="EC" id="2.3.1.9" evidence="2"/>
<dbReference type="Pfam" id="PF02803">
    <property type="entry name" value="Thiolase_C"/>
    <property type="match status" value="1"/>
</dbReference>
<dbReference type="InterPro" id="IPR002155">
    <property type="entry name" value="Thiolase"/>
</dbReference>
<comment type="caution">
    <text evidence="10">The sequence shown here is derived from an EMBL/GenBank/DDBJ whole genome shotgun (WGS) entry which is preliminary data.</text>
</comment>
<dbReference type="PANTHER" id="PTHR18919">
    <property type="entry name" value="ACETYL-COA C-ACYLTRANSFERASE"/>
    <property type="match status" value="1"/>
</dbReference>
<dbReference type="Proteomes" id="UP000051586">
    <property type="component" value="Unassembled WGS sequence"/>
</dbReference>
<dbReference type="InterPro" id="IPR020610">
    <property type="entry name" value="Thiolase_AS"/>
</dbReference>
<dbReference type="InterPro" id="IPR020617">
    <property type="entry name" value="Thiolase_C"/>
</dbReference>
<evidence type="ECO:0000256" key="5">
    <source>
        <dbReference type="ARBA" id="ARBA00030755"/>
    </source>
</evidence>
<organism evidence="10 11">
    <name type="scientific">Fructilactobacillus florum DSM 22689 = JCM 16035</name>
    <dbReference type="NCBI Taxonomy" id="1423745"/>
    <lineage>
        <taxon>Bacteria</taxon>
        <taxon>Bacillati</taxon>
        <taxon>Bacillota</taxon>
        <taxon>Bacilli</taxon>
        <taxon>Lactobacillales</taxon>
        <taxon>Lactobacillaceae</taxon>
        <taxon>Fructilactobacillus</taxon>
    </lineage>
</organism>
<dbReference type="InterPro" id="IPR020615">
    <property type="entry name" value="Thiolase_acyl_enz_int_AS"/>
</dbReference>
<dbReference type="SUPFAM" id="SSF53901">
    <property type="entry name" value="Thiolase-like"/>
    <property type="match status" value="2"/>
</dbReference>
<evidence type="ECO:0000256" key="3">
    <source>
        <dbReference type="ARBA" id="ARBA00022679"/>
    </source>
</evidence>
<dbReference type="PIRSF" id="PIRSF000429">
    <property type="entry name" value="Ac-CoA_Ac_transf"/>
    <property type="match status" value="1"/>
</dbReference>
<dbReference type="PATRIC" id="fig|1423745.4.peg.1123"/>
<dbReference type="GO" id="GO:0003985">
    <property type="term" value="F:acetyl-CoA C-acetyltransferase activity"/>
    <property type="evidence" value="ECO:0007669"/>
    <property type="project" value="UniProtKB-EC"/>
</dbReference>
<dbReference type="Gene3D" id="3.40.47.10">
    <property type="match status" value="2"/>
</dbReference>
<accession>A0A0R2CST0</accession>
<dbReference type="PROSITE" id="PS00737">
    <property type="entry name" value="THIOLASE_2"/>
    <property type="match status" value="1"/>
</dbReference>